<evidence type="ECO:0000313" key="3">
    <source>
        <dbReference type="EMBL" id="XDJ70433.1"/>
    </source>
</evidence>
<dbReference type="EMBL" id="CP158255">
    <property type="protein sequence ID" value="XDJ50844.1"/>
    <property type="molecule type" value="Genomic_DNA"/>
</dbReference>
<sequence length="50" mass="5368">MSIGARSVPVKDHYRDNADEKSINSCGSGHEENAAGAGALRRIGKEKRDL</sequence>
<dbReference type="EMBL" id="CP158262">
    <property type="protein sequence ID" value="XDJ70433.1"/>
    <property type="molecule type" value="Genomic_DNA"/>
</dbReference>
<organism evidence="3">
    <name type="scientific">Castellaniella ginsengisoli</name>
    <dbReference type="NCBI Taxonomy" id="546114"/>
    <lineage>
        <taxon>Bacteria</taxon>
        <taxon>Pseudomonadati</taxon>
        <taxon>Pseudomonadota</taxon>
        <taxon>Betaproteobacteria</taxon>
        <taxon>Burkholderiales</taxon>
        <taxon>Alcaligenaceae</taxon>
        <taxon>Castellaniella</taxon>
    </lineage>
</organism>
<protein>
    <submittedName>
        <fullName evidence="3">Uncharacterized protein</fullName>
    </submittedName>
</protein>
<accession>A0AB39EYD4</accession>
<feature type="region of interest" description="Disordered" evidence="1">
    <location>
        <begin position="1"/>
        <end position="50"/>
    </location>
</feature>
<gene>
    <name evidence="3" type="ORF">ABRY94_06555</name>
    <name evidence="4" type="ORF">ABRZ07_13840</name>
    <name evidence="2" type="ORF">ABRZ09_03005</name>
</gene>
<proteinExistence type="predicted"/>
<dbReference type="EMBL" id="CP158267">
    <property type="protein sequence ID" value="XDJ79939.1"/>
    <property type="molecule type" value="Genomic_DNA"/>
</dbReference>
<feature type="compositionally biased region" description="Basic and acidic residues" evidence="1">
    <location>
        <begin position="9"/>
        <end position="22"/>
    </location>
</feature>
<dbReference type="AlphaFoldDB" id="A0AB39EYD4"/>
<name>A0AB39EYD4_9BURK</name>
<evidence type="ECO:0000256" key="1">
    <source>
        <dbReference type="SAM" id="MobiDB-lite"/>
    </source>
</evidence>
<evidence type="ECO:0000313" key="2">
    <source>
        <dbReference type="EMBL" id="XDJ50844.1"/>
    </source>
</evidence>
<dbReference type="RefSeq" id="WP_368647272.1">
    <property type="nucleotide sequence ID" value="NZ_CP158255.1"/>
</dbReference>
<evidence type="ECO:0000313" key="4">
    <source>
        <dbReference type="EMBL" id="XDJ79939.1"/>
    </source>
</evidence>
<reference evidence="3" key="1">
    <citation type="submission" date="2024-05" db="EMBL/GenBank/DDBJ databases">
        <authorList>
            <person name="Luo Y.-C."/>
            <person name="Nicholds J."/>
            <person name="Mortimer T."/>
            <person name="Maboni G."/>
        </authorList>
    </citation>
    <scope>NUCLEOTIDE SEQUENCE</scope>
    <source>
        <strain evidence="4">141555</strain>
        <strain evidence="3">144863</strain>
        <strain evidence="2">151108</strain>
    </source>
</reference>